<keyword evidence="2" id="KW-0805">Transcription regulation</keyword>
<accession>A0A2P5Z3N4</accession>
<proteinExistence type="inferred from homology"/>
<dbReference type="GeneID" id="93880419"/>
<comment type="caution">
    <text evidence="6">The sequence shown here is derived from an EMBL/GenBank/DDBJ whole genome shotgun (WGS) entry which is preliminary data.</text>
</comment>
<gene>
    <name evidence="6" type="ORF">XsacCFBP4641_11645</name>
</gene>
<dbReference type="InterPro" id="IPR000847">
    <property type="entry name" value="LysR_HTH_N"/>
</dbReference>
<evidence type="ECO:0000313" key="7">
    <source>
        <dbReference type="Proteomes" id="UP000247346"/>
    </source>
</evidence>
<sequence>MMNLIHWRLYVAVVECGSISAAAARCGITQSGASQAIAQMEHVLGAALLLRERGRVRPTPFGMRALAHARAMLAELGQIQALARVQRAAGAASLRVAGFASSRPWLAPRLRAFERAHPDASVVWLEGSDEEVEAWLAAGTVDLGVVLDPAPERDATVFGRDEWLAVLPPALARPQARDIALAELLALPFVLATGGCWLHAQRLAERAGLAIADLRLQVRDWSSAWALVRDGAGASLLPASVLPAERDGVQVLPLQPRLQRRFALVSAAQPASAALQLREFLEQAISSATDPH</sequence>
<evidence type="ECO:0000256" key="1">
    <source>
        <dbReference type="ARBA" id="ARBA00009437"/>
    </source>
</evidence>
<comment type="similarity">
    <text evidence="1">Belongs to the LysR transcriptional regulatory family.</text>
</comment>
<dbReference type="PROSITE" id="PS50931">
    <property type="entry name" value="HTH_LYSR"/>
    <property type="match status" value="1"/>
</dbReference>
<dbReference type="Gene3D" id="3.40.190.290">
    <property type="match status" value="1"/>
</dbReference>
<dbReference type="Gene3D" id="1.10.10.10">
    <property type="entry name" value="Winged helix-like DNA-binding domain superfamily/Winged helix DNA-binding domain"/>
    <property type="match status" value="1"/>
</dbReference>
<keyword evidence="3" id="KW-0238">DNA-binding</keyword>
<dbReference type="CDD" id="cd05466">
    <property type="entry name" value="PBP2_LTTR_substrate"/>
    <property type="match status" value="1"/>
</dbReference>
<dbReference type="Pfam" id="PF03466">
    <property type="entry name" value="LysR_substrate"/>
    <property type="match status" value="1"/>
</dbReference>
<dbReference type="GO" id="GO:0032993">
    <property type="term" value="C:protein-DNA complex"/>
    <property type="evidence" value="ECO:0007669"/>
    <property type="project" value="TreeGrafter"/>
</dbReference>
<dbReference type="PANTHER" id="PTHR30346:SF28">
    <property type="entry name" value="HTH-TYPE TRANSCRIPTIONAL REGULATOR CYNR"/>
    <property type="match status" value="1"/>
</dbReference>
<keyword evidence="4" id="KW-0804">Transcription</keyword>
<reference evidence="6 7" key="1">
    <citation type="submission" date="2016-08" db="EMBL/GenBank/DDBJ databases">
        <authorList>
            <person name="Seilhamer J.J."/>
        </authorList>
    </citation>
    <scope>NUCLEOTIDE SEQUENCE [LARGE SCALE GENOMIC DNA]</scope>
    <source>
        <strain evidence="6 7">CFBP4641</strain>
    </source>
</reference>
<dbReference type="SUPFAM" id="SSF53850">
    <property type="entry name" value="Periplasmic binding protein-like II"/>
    <property type="match status" value="1"/>
</dbReference>
<dbReference type="GO" id="GO:0003677">
    <property type="term" value="F:DNA binding"/>
    <property type="evidence" value="ECO:0007669"/>
    <property type="project" value="UniProtKB-KW"/>
</dbReference>
<evidence type="ECO:0000256" key="4">
    <source>
        <dbReference type="ARBA" id="ARBA00023163"/>
    </source>
</evidence>
<dbReference type="AlphaFoldDB" id="A0A2P5Z3N4"/>
<organism evidence="6 7">
    <name type="scientific">Xanthomonas sacchari</name>
    <dbReference type="NCBI Taxonomy" id="56458"/>
    <lineage>
        <taxon>Bacteria</taxon>
        <taxon>Pseudomonadati</taxon>
        <taxon>Pseudomonadota</taxon>
        <taxon>Gammaproteobacteria</taxon>
        <taxon>Lysobacterales</taxon>
        <taxon>Lysobacteraceae</taxon>
        <taxon>Xanthomonas</taxon>
    </lineage>
</organism>
<dbReference type="Proteomes" id="UP000247346">
    <property type="component" value="Unassembled WGS sequence"/>
</dbReference>
<dbReference type="InterPro" id="IPR036388">
    <property type="entry name" value="WH-like_DNA-bd_sf"/>
</dbReference>
<name>A0A2P5Z3N4_9XANT</name>
<protein>
    <submittedName>
        <fullName evidence="6">LysR family transcriptional regulator</fullName>
    </submittedName>
</protein>
<dbReference type="STRING" id="56458.SB85_08025"/>
<dbReference type="InterPro" id="IPR036390">
    <property type="entry name" value="WH_DNA-bd_sf"/>
</dbReference>
<evidence type="ECO:0000313" key="6">
    <source>
        <dbReference type="EMBL" id="PPU82346.1"/>
    </source>
</evidence>
<dbReference type="SUPFAM" id="SSF46785">
    <property type="entry name" value="Winged helix' DNA-binding domain"/>
    <property type="match status" value="1"/>
</dbReference>
<evidence type="ECO:0000256" key="3">
    <source>
        <dbReference type="ARBA" id="ARBA00023125"/>
    </source>
</evidence>
<dbReference type="OrthoDB" id="9785745at2"/>
<dbReference type="PANTHER" id="PTHR30346">
    <property type="entry name" value="TRANSCRIPTIONAL DUAL REGULATOR HCAR-RELATED"/>
    <property type="match status" value="1"/>
</dbReference>
<dbReference type="FunFam" id="1.10.10.10:FF:000001">
    <property type="entry name" value="LysR family transcriptional regulator"/>
    <property type="match status" value="1"/>
</dbReference>
<dbReference type="Pfam" id="PF00126">
    <property type="entry name" value="HTH_1"/>
    <property type="match status" value="1"/>
</dbReference>
<evidence type="ECO:0000259" key="5">
    <source>
        <dbReference type="PROSITE" id="PS50931"/>
    </source>
</evidence>
<dbReference type="RefSeq" id="WP_010340468.1">
    <property type="nucleotide sequence ID" value="NZ_CP132343.1"/>
</dbReference>
<evidence type="ECO:0000256" key="2">
    <source>
        <dbReference type="ARBA" id="ARBA00023015"/>
    </source>
</evidence>
<dbReference type="GO" id="GO:0003700">
    <property type="term" value="F:DNA-binding transcription factor activity"/>
    <property type="evidence" value="ECO:0007669"/>
    <property type="project" value="InterPro"/>
</dbReference>
<feature type="domain" description="HTH lysR-type" evidence="5">
    <location>
        <begin position="2"/>
        <end position="59"/>
    </location>
</feature>
<dbReference type="EMBL" id="MDEK01000009">
    <property type="protein sequence ID" value="PPU82346.1"/>
    <property type="molecule type" value="Genomic_DNA"/>
</dbReference>
<dbReference type="InterPro" id="IPR005119">
    <property type="entry name" value="LysR_subst-bd"/>
</dbReference>